<evidence type="ECO:0000313" key="2">
    <source>
        <dbReference type="Proteomes" id="UP000038204"/>
    </source>
</evidence>
<dbReference type="AlphaFoldDB" id="A0A0T9Q0M4"/>
<accession>A0A0T9Q0M4</accession>
<sequence length="85" mass="9576">MIFVLLNVCLIILLTSCKSKSPTLKSIDVIRLSPPESALISCEIPEFTGVSWGDSGIYTLALKRELQICKRRLDEVIYWLMDSNS</sequence>
<dbReference type="Proteomes" id="UP000038204">
    <property type="component" value="Unassembled WGS sequence"/>
</dbReference>
<name>A0A0T9Q0M4_9GAMM</name>
<organism evidence="1 2">
    <name type="scientific">Yersinia similis</name>
    <dbReference type="NCBI Taxonomy" id="367190"/>
    <lineage>
        <taxon>Bacteria</taxon>
        <taxon>Pseudomonadati</taxon>
        <taxon>Pseudomonadota</taxon>
        <taxon>Gammaproteobacteria</taxon>
        <taxon>Enterobacterales</taxon>
        <taxon>Yersiniaceae</taxon>
        <taxon>Yersinia</taxon>
    </lineage>
</organism>
<gene>
    <name evidence="1" type="ORF">ERS008667_01834</name>
</gene>
<reference evidence="1 2" key="1">
    <citation type="submission" date="2015-03" db="EMBL/GenBank/DDBJ databases">
        <authorList>
            <person name="Murphy D."/>
        </authorList>
    </citation>
    <scope>NUCLEOTIDE SEQUENCE [LARGE SCALE GENOMIC DNA]</scope>
    <source>
        <strain evidence="1 2">Y233</strain>
    </source>
</reference>
<dbReference type="Pfam" id="PF23793">
    <property type="entry name" value="LysC"/>
    <property type="match status" value="1"/>
</dbReference>
<dbReference type="InterPro" id="IPR058979">
    <property type="entry name" value="LysC-like"/>
</dbReference>
<evidence type="ECO:0000313" key="1">
    <source>
        <dbReference type="EMBL" id="CNH90223.1"/>
    </source>
</evidence>
<proteinExistence type="predicted"/>
<dbReference type="EMBL" id="CQBK01000011">
    <property type="protein sequence ID" value="CNH90223.1"/>
    <property type="molecule type" value="Genomic_DNA"/>
</dbReference>
<protein>
    <submittedName>
        <fullName evidence="1">Uncharacterized protein</fullName>
    </submittedName>
</protein>